<dbReference type="OrthoDB" id="7993982at2"/>
<evidence type="ECO:0000313" key="3">
    <source>
        <dbReference type="EMBL" id="PNQ98294.1"/>
    </source>
</evidence>
<protein>
    <submittedName>
        <fullName evidence="3">YgjV family protein</fullName>
    </submittedName>
</protein>
<keyword evidence="1" id="KW-1133">Transmembrane helix</keyword>
<dbReference type="EMBL" id="POWG01000013">
    <property type="protein sequence ID" value="PNQ98294.1"/>
    <property type="molecule type" value="Genomic_DNA"/>
</dbReference>
<dbReference type="EMBL" id="CP007793">
    <property type="protein sequence ID" value="AIB12978.1"/>
    <property type="molecule type" value="Genomic_DNA"/>
</dbReference>
<dbReference type="AlphaFoldDB" id="A0A060DPE2"/>
<evidence type="ECO:0000313" key="4">
    <source>
        <dbReference type="Proteomes" id="UP000027186"/>
    </source>
</evidence>
<dbReference type="Proteomes" id="UP000027186">
    <property type="component" value="Chromosome"/>
</dbReference>
<accession>A0A2K1G0H6</accession>
<evidence type="ECO:0000256" key="1">
    <source>
        <dbReference type="SAM" id="Phobius"/>
    </source>
</evidence>
<reference evidence="3 5" key="2">
    <citation type="submission" date="2018-01" db="EMBL/GenBank/DDBJ databases">
        <title>Whole genome sequence of Azospirillum brasilense REC3 isolated from strawberry roots.</title>
        <authorList>
            <person name="Fontana C.A."/>
            <person name="Salazar S.M."/>
            <person name="Bassi D."/>
            <person name="Puglisi E."/>
            <person name="Lovaisa N.C."/>
            <person name="Toffoli L.M."/>
            <person name="Pedraza R."/>
            <person name="Cocconcelli P.S."/>
        </authorList>
    </citation>
    <scope>NUCLEOTIDE SEQUENCE [LARGE SCALE GENOMIC DNA]</scope>
    <source>
        <strain evidence="3 5">REC3</strain>
    </source>
</reference>
<feature type="transmembrane region" description="Helical" evidence="1">
    <location>
        <begin position="81"/>
        <end position="100"/>
    </location>
</feature>
<organism evidence="2 4">
    <name type="scientific">Azospirillum argentinense</name>
    <dbReference type="NCBI Taxonomy" id="2970906"/>
    <lineage>
        <taxon>Bacteria</taxon>
        <taxon>Pseudomonadati</taxon>
        <taxon>Pseudomonadota</taxon>
        <taxon>Alphaproteobacteria</taxon>
        <taxon>Rhodospirillales</taxon>
        <taxon>Azospirillaceae</taxon>
        <taxon>Azospirillum</taxon>
    </lineage>
</organism>
<dbReference type="KEGG" id="abq:ABAZ39_13510"/>
<dbReference type="InterPro" id="IPR019629">
    <property type="entry name" value="Uncharacterised_HI1736/YgjV"/>
</dbReference>
<name>A0A060DPE2_9PROT</name>
<sequence>MVFLLHYLPSLSLVAVSGLAGLALGVLSTLLQDRRAILTAQAGAGALFVVHFFALGAHTGMLMCALGLVQMAAAYPERRPRWLRVLFALTVPAALAVAAATWQGPMSALSAAGFILGTIGRWQSMVGRMRLFFLSSTVVGAGHNVLAGSAFGLASDAMTLSGHLLGLWRARPAVRRRSALALH</sequence>
<evidence type="ECO:0000313" key="5">
    <source>
        <dbReference type="Proteomes" id="UP000236268"/>
    </source>
</evidence>
<dbReference type="RefSeq" id="WP_051658019.1">
    <property type="nucleotide sequence ID" value="NZ_CP007793.1"/>
</dbReference>
<evidence type="ECO:0000313" key="2">
    <source>
        <dbReference type="EMBL" id="AIB12978.1"/>
    </source>
</evidence>
<feature type="transmembrane region" description="Helical" evidence="1">
    <location>
        <begin position="43"/>
        <end position="69"/>
    </location>
</feature>
<dbReference type="Pfam" id="PF10688">
    <property type="entry name" value="Imp-YgjV"/>
    <property type="match status" value="1"/>
</dbReference>
<gene>
    <name evidence="2" type="ORF">ABAZ39_13510</name>
    <name evidence="3" type="ORF">C1S70_14150</name>
</gene>
<proteinExistence type="predicted"/>
<keyword evidence="1" id="KW-0472">Membrane</keyword>
<feature type="transmembrane region" description="Helical" evidence="1">
    <location>
        <begin position="7"/>
        <end position="31"/>
    </location>
</feature>
<dbReference type="Proteomes" id="UP000236268">
    <property type="component" value="Unassembled WGS sequence"/>
</dbReference>
<reference evidence="2 4" key="1">
    <citation type="journal article" date="2014" name="Genome Announc.">
        <title>Complete Genome Sequence of the Model Rhizosphere Strain Azospirillum brasilense Az39, Successfully Applied in Agriculture.</title>
        <authorList>
            <person name="Rivera D."/>
            <person name="Revale S."/>
            <person name="Molina R."/>
            <person name="Gualpa J."/>
            <person name="Puente M."/>
            <person name="Maroniche G."/>
            <person name="Paris G."/>
            <person name="Baker D."/>
            <person name="Clavijo B."/>
            <person name="McLay K."/>
            <person name="Spaepen S."/>
            <person name="Perticari A."/>
            <person name="Vazquez M."/>
            <person name="Wisniewski-Dye F."/>
            <person name="Watkins C."/>
            <person name="Martinez-Abarca F."/>
            <person name="Vanderleyden J."/>
            <person name="Cassan F."/>
        </authorList>
    </citation>
    <scope>NUCLEOTIDE SEQUENCE [LARGE SCALE GENOMIC DNA]</scope>
    <source>
        <strain evidence="2 4">Az39</strain>
    </source>
</reference>
<accession>A0A060DPE2</accession>
<keyword evidence="1" id="KW-0812">Transmembrane</keyword>